<name>A0ABW2TPA4_9PSEU</name>
<feature type="region of interest" description="Disordered" evidence="1">
    <location>
        <begin position="1"/>
        <end position="31"/>
    </location>
</feature>
<sequence length="115" mass="11765">MAAAVDGGAPRRPAAAARRAHHRRQRHRARARGEILAEATSVDAIAPSRVVPVRHAVVAPQTDRLDHQPAVVEPGPPRRAELPAVAVPAAPLGAGVNAAPAAVPENRGPPAVSAP</sequence>
<reference evidence="3" key="1">
    <citation type="journal article" date="2019" name="Int. J. Syst. Evol. Microbiol.">
        <title>The Global Catalogue of Microorganisms (GCM) 10K type strain sequencing project: providing services to taxonomists for standard genome sequencing and annotation.</title>
        <authorList>
            <consortium name="The Broad Institute Genomics Platform"/>
            <consortium name="The Broad Institute Genome Sequencing Center for Infectious Disease"/>
            <person name="Wu L."/>
            <person name="Ma J."/>
        </authorList>
    </citation>
    <scope>NUCLEOTIDE SEQUENCE [LARGE SCALE GENOMIC DNA]</scope>
    <source>
        <strain evidence="3">JCM 17695</strain>
    </source>
</reference>
<evidence type="ECO:0000313" key="3">
    <source>
        <dbReference type="Proteomes" id="UP001596512"/>
    </source>
</evidence>
<feature type="compositionally biased region" description="Basic residues" evidence="1">
    <location>
        <begin position="18"/>
        <end position="30"/>
    </location>
</feature>
<gene>
    <name evidence="2" type="ORF">ACFQV2_21125</name>
</gene>
<dbReference type="EMBL" id="JBHTEY010000004">
    <property type="protein sequence ID" value="MFC7615630.1"/>
    <property type="molecule type" value="Genomic_DNA"/>
</dbReference>
<evidence type="ECO:0000256" key="1">
    <source>
        <dbReference type="SAM" id="MobiDB-lite"/>
    </source>
</evidence>
<keyword evidence="3" id="KW-1185">Reference proteome</keyword>
<dbReference type="Proteomes" id="UP001596512">
    <property type="component" value="Unassembled WGS sequence"/>
</dbReference>
<feature type="compositionally biased region" description="Low complexity" evidence="1">
    <location>
        <begin position="1"/>
        <end position="17"/>
    </location>
</feature>
<organism evidence="2 3">
    <name type="scientific">Actinokineospora soli</name>
    <dbReference type="NCBI Taxonomy" id="1048753"/>
    <lineage>
        <taxon>Bacteria</taxon>
        <taxon>Bacillati</taxon>
        <taxon>Actinomycetota</taxon>
        <taxon>Actinomycetes</taxon>
        <taxon>Pseudonocardiales</taxon>
        <taxon>Pseudonocardiaceae</taxon>
        <taxon>Actinokineospora</taxon>
    </lineage>
</organism>
<accession>A0ABW2TPA4</accession>
<proteinExistence type="predicted"/>
<protein>
    <submittedName>
        <fullName evidence="2">Uncharacterized protein</fullName>
    </submittedName>
</protein>
<evidence type="ECO:0000313" key="2">
    <source>
        <dbReference type="EMBL" id="MFC7615630.1"/>
    </source>
</evidence>
<comment type="caution">
    <text evidence="2">The sequence shown here is derived from an EMBL/GenBank/DDBJ whole genome shotgun (WGS) entry which is preliminary data.</text>
</comment>